<gene>
    <name evidence="1" type="ORF">RchiOBHm_Chr7g0237201</name>
</gene>
<evidence type="ECO:0000313" key="2">
    <source>
        <dbReference type="Proteomes" id="UP000238479"/>
    </source>
</evidence>
<dbReference type="EMBL" id="PDCK01000045">
    <property type="protein sequence ID" value="PRQ21257.1"/>
    <property type="molecule type" value="Genomic_DNA"/>
</dbReference>
<evidence type="ECO:0000313" key="1">
    <source>
        <dbReference type="EMBL" id="PRQ21257.1"/>
    </source>
</evidence>
<protein>
    <submittedName>
        <fullName evidence="1">Uncharacterized protein</fullName>
    </submittedName>
</protein>
<dbReference type="Proteomes" id="UP000238479">
    <property type="component" value="Chromosome 7"/>
</dbReference>
<sequence length="70" mass="8004">MYLLCLKVQLLVLSTFFVFICTMTASGFCGLFDYAGFGCTDQFMARRFYGLFDSAGFGRHFGSFQDYMIE</sequence>
<accession>A0A2P6PH70</accession>
<proteinExistence type="predicted"/>
<organism evidence="1 2">
    <name type="scientific">Rosa chinensis</name>
    <name type="common">China rose</name>
    <dbReference type="NCBI Taxonomy" id="74649"/>
    <lineage>
        <taxon>Eukaryota</taxon>
        <taxon>Viridiplantae</taxon>
        <taxon>Streptophyta</taxon>
        <taxon>Embryophyta</taxon>
        <taxon>Tracheophyta</taxon>
        <taxon>Spermatophyta</taxon>
        <taxon>Magnoliopsida</taxon>
        <taxon>eudicotyledons</taxon>
        <taxon>Gunneridae</taxon>
        <taxon>Pentapetalae</taxon>
        <taxon>rosids</taxon>
        <taxon>fabids</taxon>
        <taxon>Rosales</taxon>
        <taxon>Rosaceae</taxon>
        <taxon>Rosoideae</taxon>
        <taxon>Rosoideae incertae sedis</taxon>
        <taxon>Rosa</taxon>
    </lineage>
</organism>
<reference evidence="1 2" key="1">
    <citation type="journal article" date="2018" name="Nat. Genet.">
        <title>The Rosa genome provides new insights in the design of modern roses.</title>
        <authorList>
            <person name="Bendahmane M."/>
        </authorList>
    </citation>
    <scope>NUCLEOTIDE SEQUENCE [LARGE SCALE GENOMIC DNA]</scope>
    <source>
        <strain evidence="2">cv. Old Blush</strain>
    </source>
</reference>
<comment type="caution">
    <text evidence="1">The sequence shown here is derived from an EMBL/GenBank/DDBJ whole genome shotgun (WGS) entry which is preliminary data.</text>
</comment>
<keyword evidence="2" id="KW-1185">Reference proteome</keyword>
<dbReference type="Gramene" id="PRQ21257">
    <property type="protein sequence ID" value="PRQ21257"/>
    <property type="gene ID" value="RchiOBHm_Chr7g0237201"/>
</dbReference>
<dbReference type="AlphaFoldDB" id="A0A2P6PH70"/>
<name>A0A2P6PH70_ROSCH</name>